<feature type="domain" description="Reverse transcriptase" evidence="1">
    <location>
        <begin position="183"/>
        <end position="283"/>
    </location>
</feature>
<organism evidence="2 3">
    <name type="scientific">Zophobas morio</name>
    <dbReference type="NCBI Taxonomy" id="2755281"/>
    <lineage>
        <taxon>Eukaryota</taxon>
        <taxon>Metazoa</taxon>
        <taxon>Ecdysozoa</taxon>
        <taxon>Arthropoda</taxon>
        <taxon>Hexapoda</taxon>
        <taxon>Insecta</taxon>
        <taxon>Pterygota</taxon>
        <taxon>Neoptera</taxon>
        <taxon>Endopterygota</taxon>
        <taxon>Coleoptera</taxon>
        <taxon>Polyphaga</taxon>
        <taxon>Cucujiformia</taxon>
        <taxon>Tenebrionidae</taxon>
        <taxon>Zophobas</taxon>
    </lineage>
</organism>
<dbReference type="AlphaFoldDB" id="A0AA38HQ38"/>
<dbReference type="GO" id="GO:0071897">
    <property type="term" value="P:DNA biosynthetic process"/>
    <property type="evidence" value="ECO:0007669"/>
    <property type="project" value="UniProtKB-ARBA"/>
</dbReference>
<dbReference type="Pfam" id="PF00078">
    <property type="entry name" value="RVT_1"/>
    <property type="match status" value="1"/>
</dbReference>
<sequence length="292" mass="33870">MCRARESFKGGMEKAKRDSWRDFVKFDLGPNRWGVVYKFAAEKIHKTGVLGAVAQENGQTFTKEEAMKNLVGALLPDDSERDEDEVQSVWRRDFDTDRFCYENDITEVTEGELHRLIQSIKPKKAPGLDEIRGRLLKVIFPAIKDFLIHLYNSCLRTGYFPKVWKIGNLKVLVKDPAGDSSNPKNYRPITLLPELGKILEKIIRRRLFEAGEQFHSPKQFGFIQGKSTMDALTLYTDLVRDQRYKFCATIFVDISGAFDVWWPALLRALRERRLPDHLTAIIKRRFLVCRKN</sequence>
<evidence type="ECO:0000313" key="3">
    <source>
        <dbReference type="Proteomes" id="UP001168821"/>
    </source>
</evidence>
<comment type="caution">
    <text evidence="2">The sequence shown here is derived from an EMBL/GenBank/DDBJ whole genome shotgun (WGS) entry which is preliminary data.</text>
</comment>
<keyword evidence="3" id="KW-1185">Reference proteome</keyword>
<protein>
    <recommendedName>
        <fullName evidence="1">Reverse transcriptase domain-containing protein</fullName>
    </recommendedName>
</protein>
<dbReference type="SUPFAM" id="SSF56672">
    <property type="entry name" value="DNA/RNA polymerases"/>
    <property type="match status" value="1"/>
</dbReference>
<accession>A0AA38HQ38</accession>
<evidence type="ECO:0000259" key="1">
    <source>
        <dbReference type="Pfam" id="PF00078"/>
    </source>
</evidence>
<evidence type="ECO:0000313" key="2">
    <source>
        <dbReference type="EMBL" id="KAJ3639164.1"/>
    </source>
</evidence>
<proteinExistence type="predicted"/>
<dbReference type="PANTHER" id="PTHR19446">
    <property type="entry name" value="REVERSE TRANSCRIPTASES"/>
    <property type="match status" value="1"/>
</dbReference>
<dbReference type="Proteomes" id="UP001168821">
    <property type="component" value="Unassembled WGS sequence"/>
</dbReference>
<dbReference type="EMBL" id="JALNTZ010000012">
    <property type="protein sequence ID" value="KAJ3639164.1"/>
    <property type="molecule type" value="Genomic_DNA"/>
</dbReference>
<dbReference type="InterPro" id="IPR000477">
    <property type="entry name" value="RT_dom"/>
</dbReference>
<dbReference type="InterPro" id="IPR043502">
    <property type="entry name" value="DNA/RNA_pol_sf"/>
</dbReference>
<gene>
    <name evidence="2" type="ORF">Zmor_004034</name>
</gene>
<reference evidence="2" key="1">
    <citation type="journal article" date="2023" name="G3 (Bethesda)">
        <title>Whole genome assemblies of Zophobas morio and Tenebrio molitor.</title>
        <authorList>
            <person name="Kaur S."/>
            <person name="Stinson S.A."/>
            <person name="diCenzo G.C."/>
        </authorList>
    </citation>
    <scope>NUCLEOTIDE SEQUENCE</scope>
    <source>
        <strain evidence="2">QUZm001</strain>
    </source>
</reference>
<name>A0AA38HQ38_9CUCU</name>